<dbReference type="CDD" id="cd08054">
    <property type="entry name" value="gp6"/>
    <property type="match status" value="1"/>
</dbReference>
<comment type="caution">
    <text evidence="1">The sequence shown here is derived from an EMBL/GenBank/DDBJ whole genome shotgun (WGS) entry which is preliminary data.</text>
</comment>
<protein>
    <submittedName>
        <fullName evidence="1">Head-tail connector protein</fullName>
    </submittedName>
</protein>
<sequence>MDLRRISDPLTPAQKLEVVTLEKAKAHLRVRHTDEDTLITDWIVAAFDFLHGPSGWLNGYCLLAEQFECFLGCIQATAELPLRPVADEAAVVIARLADGAYAASPAGTFVVATQDDFTVIARLASDGVGVIDPRAYRVTFSAGHEDAAAVPMLLKQAILLLVGHWYLNREVTARTTSREIEYGLKALAGRYRVSPDHS</sequence>
<proteinExistence type="predicted"/>
<dbReference type="Proteomes" id="UP001244297">
    <property type="component" value="Unassembled WGS sequence"/>
</dbReference>
<evidence type="ECO:0000313" key="1">
    <source>
        <dbReference type="EMBL" id="MDN3571814.1"/>
    </source>
</evidence>
<dbReference type="RefSeq" id="WP_238291862.1">
    <property type="nucleotide sequence ID" value="NZ_BPQS01000046.1"/>
</dbReference>
<reference evidence="2" key="1">
    <citation type="journal article" date="2019" name="Int. J. Syst. Evol. Microbiol.">
        <title>The Global Catalogue of Microorganisms (GCM) 10K type strain sequencing project: providing services to taxonomists for standard genome sequencing and annotation.</title>
        <authorList>
            <consortium name="The Broad Institute Genomics Platform"/>
            <consortium name="The Broad Institute Genome Sequencing Center for Infectious Disease"/>
            <person name="Wu L."/>
            <person name="Ma J."/>
        </authorList>
    </citation>
    <scope>NUCLEOTIDE SEQUENCE [LARGE SCALE GENOMIC DNA]</scope>
    <source>
        <strain evidence="2">CECT 7806</strain>
    </source>
</reference>
<organism evidence="1 2">
    <name type="scientific">Methylobacterium longum</name>
    <dbReference type="NCBI Taxonomy" id="767694"/>
    <lineage>
        <taxon>Bacteria</taxon>
        <taxon>Pseudomonadati</taxon>
        <taxon>Pseudomonadota</taxon>
        <taxon>Alphaproteobacteria</taxon>
        <taxon>Hyphomicrobiales</taxon>
        <taxon>Methylobacteriaceae</taxon>
        <taxon>Methylobacterium</taxon>
    </lineage>
</organism>
<dbReference type="EMBL" id="JAUFPT010000046">
    <property type="protein sequence ID" value="MDN3571814.1"/>
    <property type="molecule type" value="Genomic_DNA"/>
</dbReference>
<dbReference type="NCBIfam" id="TIGR01560">
    <property type="entry name" value="put_DNA_pack"/>
    <property type="match status" value="2"/>
</dbReference>
<gene>
    <name evidence="1" type="ORF">QWZ18_14410</name>
</gene>
<name>A0ABT8AR30_9HYPH</name>
<dbReference type="NCBIfam" id="TIGR02215">
    <property type="entry name" value="phage_chp_gp8"/>
    <property type="match status" value="1"/>
</dbReference>
<accession>A0ABT8AR30</accession>
<dbReference type="InterPro" id="IPR011738">
    <property type="entry name" value="Phage_CHP"/>
</dbReference>
<dbReference type="Gene3D" id="1.10.3230.30">
    <property type="entry name" value="Phage gp6-like head-tail connector protein"/>
    <property type="match status" value="2"/>
</dbReference>
<evidence type="ECO:0000313" key="2">
    <source>
        <dbReference type="Proteomes" id="UP001244297"/>
    </source>
</evidence>
<dbReference type="InterPro" id="IPR006450">
    <property type="entry name" value="Phage_HK97_gp6-like"/>
</dbReference>
<keyword evidence="2" id="KW-1185">Reference proteome</keyword>